<organism evidence="1">
    <name type="scientific">marine sediment metagenome</name>
    <dbReference type="NCBI Taxonomy" id="412755"/>
    <lineage>
        <taxon>unclassified sequences</taxon>
        <taxon>metagenomes</taxon>
        <taxon>ecological metagenomes</taxon>
    </lineage>
</organism>
<sequence>AKLNSEKLSDRVTSVTRSTLERSLNNPMFLLAMAAHGITPEDIELMAKEILEYLEKTKKEAEG</sequence>
<reference evidence="1" key="1">
    <citation type="journal article" date="2014" name="Front. Microbiol.">
        <title>High frequency of phylogenetically diverse reductive dehalogenase-homologous genes in deep subseafloor sedimentary metagenomes.</title>
        <authorList>
            <person name="Kawai M."/>
            <person name="Futagami T."/>
            <person name="Toyoda A."/>
            <person name="Takaki Y."/>
            <person name="Nishi S."/>
            <person name="Hori S."/>
            <person name="Arai W."/>
            <person name="Tsubouchi T."/>
            <person name="Morono Y."/>
            <person name="Uchiyama I."/>
            <person name="Ito T."/>
            <person name="Fujiyama A."/>
            <person name="Inagaki F."/>
            <person name="Takami H."/>
        </authorList>
    </citation>
    <scope>NUCLEOTIDE SEQUENCE</scope>
    <source>
        <strain evidence="1">Expedition CK06-06</strain>
    </source>
</reference>
<gene>
    <name evidence="1" type="ORF">S03H2_35436</name>
</gene>
<dbReference type="EMBL" id="BARU01021675">
    <property type="protein sequence ID" value="GAH48507.1"/>
    <property type="molecule type" value="Genomic_DNA"/>
</dbReference>
<protein>
    <submittedName>
        <fullName evidence="1">Uncharacterized protein</fullName>
    </submittedName>
</protein>
<proteinExistence type="predicted"/>
<dbReference type="AlphaFoldDB" id="X1FU47"/>
<evidence type="ECO:0000313" key="1">
    <source>
        <dbReference type="EMBL" id="GAH48507.1"/>
    </source>
</evidence>
<accession>X1FU47</accession>
<name>X1FU47_9ZZZZ</name>
<feature type="non-terminal residue" evidence="1">
    <location>
        <position position="1"/>
    </location>
</feature>
<comment type="caution">
    <text evidence="1">The sequence shown here is derived from an EMBL/GenBank/DDBJ whole genome shotgun (WGS) entry which is preliminary data.</text>
</comment>